<keyword evidence="11" id="KW-0995">Kinetochore</keyword>
<dbReference type="InterPro" id="IPR013964">
    <property type="entry name" value="DASH_Ask1"/>
</dbReference>
<feature type="compositionally biased region" description="Basic and acidic residues" evidence="16">
    <location>
        <begin position="359"/>
        <end position="372"/>
    </location>
</feature>
<organism evidence="17 18">
    <name type="scientific">Linnemannia schmuckeri</name>
    <dbReference type="NCBI Taxonomy" id="64567"/>
    <lineage>
        <taxon>Eukaryota</taxon>
        <taxon>Fungi</taxon>
        <taxon>Fungi incertae sedis</taxon>
        <taxon>Mucoromycota</taxon>
        <taxon>Mortierellomycotina</taxon>
        <taxon>Mortierellomycetes</taxon>
        <taxon>Mortierellales</taxon>
        <taxon>Mortierellaceae</taxon>
        <taxon>Linnemannia</taxon>
    </lineage>
</organism>
<keyword evidence="15" id="KW-0137">Centromere</keyword>
<name>A0A9P5V6N6_9FUNG</name>
<keyword evidence="12" id="KW-0206">Cytoskeleton</keyword>
<feature type="compositionally biased region" description="Acidic residues" evidence="16">
    <location>
        <begin position="851"/>
        <end position="866"/>
    </location>
</feature>
<feature type="compositionally biased region" description="Polar residues" evidence="16">
    <location>
        <begin position="139"/>
        <end position="153"/>
    </location>
</feature>
<keyword evidence="13" id="KW-0539">Nucleus</keyword>
<reference evidence="17" key="1">
    <citation type="journal article" date="2020" name="Fungal Divers.">
        <title>Resolving the Mortierellaceae phylogeny through synthesis of multi-gene phylogenetics and phylogenomics.</title>
        <authorList>
            <person name="Vandepol N."/>
            <person name="Liber J."/>
            <person name="Desiro A."/>
            <person name="Na H."/>
            <person name="Kennedy M."/>
            <person name="Barry K."/>
            <person name="Grigoriev I.V."/>
            <person name="Miller A.N."/>
            <person name="O'Donnell K."/>
            <person name="Stajich J.E."/>
            <person name="Bonito G."/>
        </authorList>
    </citation>
    <scope>NUCLEOTIDE SEQUENCE</scope>
    <source>
        <strain evidence="17">NRRL 6426</strain>
    </source>
</reference>
<evidence type="ECO:0000256" key="10">
    <source>
        <dbReference type="ARBA" id="ARBA00022776"/>
    </source>
</evidence>
<dbReference type="OrthoDB" id="5573898at2759"/>
<evidence type="ECO:0000256" key="13">
    <source>
        <dbReference type="ARBA" id="ARBA00023242"/>
    </source>
</evidence>
<feature type="region of interest" description="Disordered" evidence="16">
    <location>
        <begin position="583"/>
        <end position="602"/>
    </location>
</feature>
<comment type="similarity">
    <text evidence="4">Belongs to the DASH complex ASK1 family.</text>
</comment>
<dbReference type="GO" id="GO:0005874">
    <property type="term" value="C:microtubule"/>
    <property type="evidence" value="ECO:0007669"/>
    <property type="project" value="UniProtKB-KW"/>
</dbReference>
<dbReference type="PANTHER" id="PTHR28200">
    <property type="entry name" value="DASH COMPLEX SUBUNIT ASK1"/>
    <property type="match status" value="1"/>
</dbReference>
<keyword evidence="10" id="KW-0498">Mitosis</keyword>
<evidence type="ECO:0000256" key="3">
    <source>
        <dbReference type="ARBA" id="ARBA00004629"/>
    </source>
</evidence>
<feature type="region of interest" description="Disordered" evidence="16">
    <location>
        <begin position="474"/>
        <end position="498"/>
    </location>
</feature>
<dbReference type="GO" id="GO:0008608">
    <property type="term" value="P:attachment of spindle microtubules to kinetochore"/>
    <property type="evidence" value="ECO:0007669"/>
    <property type="project" value="InterPro"/>
</dbReference>
<feature type="compositionally biased region" description="Low complexity" evidence="16">
    <location>
        <begin position="95"/>
        <end position="138"/>
    </location>
</feature>
<evidence type="ECO:0000256" key="12">
    <source>
        <dbReference type="ARBA" id="ARBA00023212"/>
    </source>
</evidence>
<feature type="compositionally biased region" description="Polar residues" evidence="16">
    <location>
        <begin position="424"/>
        <end position="435"/>
    </location>
</feature>
<dbReference type="PANTHER" id="PTHR28200:SF1">
    <property type="entry name" value="DASH COMPLEX SUBUNIT ASK1"/>
    <property type="match status" value="1"/>
</dbReference>
<feature type="region of interest" description="Disordered" evidence="16">
    <location>
        <begin position="797"/>
        <end position="915"/>
    </location>
</feature>
<dbReference type="GO" id="GO:0044732">
    <property type="term" value="C:mitotic spindle pole body"/>
    <property type="evidence" value="ECO:0007669"/>
    <property type="project" value="TreeGrafter"/>
</dbReference>
<feature type="region of interest" description="Disordered" evidence="16">
    <location>
        <begin position="680"/>
        <end position="711"/>
    </location>
</feature>
<feature type="compositionally biased region" description="Low complexity" evidence="16">
    <location>
        <begin position="483"/>
        <end position="498"/>
    </location>
</feature>
<feature type="compositionally biased region" description="Polar residues" evidence="16">
    <location>
        <begin position="583"/>
        <end position="595"/>
    </location>
</feature>
<dbReference type="AlphaFoldDB" id="A0A9P5V6N6"/>
<feature type="compositionally biased region" description="Gly residues" evidence="16">
    <location>
        <begin position="821"/>
        <end position="831"/>
    </location>
</feature>
<feature type="region of interest" description="Disordered" evidence="16">
    <location>
        <begin position="731"/>
        <end position="783"/>
    </location>
</feature>
<keyword evidence="6" id="KW-0158">Chromosome</keyword>
<protein>
    <recommendedName>
        <fullName evidence="5">DASH complex subunit ASK1</fullName>
    </recommendedName>
</protein>
<dbReference type="GO" id="GO:0072686">
    <property type="term" value="C:mitotic spindle"/>
    <property type="evidence" value="ECO:0007669"/>
    <property type="project" value="InterPro"/>
</dbReference>
<evidence type="ECO:0000256" key="14">
    <source>
        <dbReference type="ARBA" id="ARBA00023306"/>
    </source>
</evidence>
<proteinExistence type="inferred from homology"/>
<sequence>MASSSSSSSNPLTTDDVLDEIERLDQSITRTMQEIDQSFSDCQIIVSSKILPQIDRFAESSREVWEHARLWINFFEAATAPSTPAVGRRAQAIRNARNRQQAAMAASTNAANAQGKTTTGTTAAATAAATAAQSESTTPDYNQSDDLGSSTNRRRISNINLVSSRLSPDFLDGSPSASLPPTPTPLGSSRNRLHQGTHIAPPAKIQWPNKDAPGNATPTRRPYEYNAGQDRGSTTPTITLRDRPMSLSSYTQQAKTTTPTRGNVSGGFKELDVAEDHQDVITPPTTLQFSVPESKVATTPRSVLAKSRVNKIQMKDGLVIPQPIFVNDDEDVEDAAFVERYTGRGPDEADIGGSKKRGREGDFLDQEDHPAEGRSWATLTEQQRNKERLLKSPRKMASVQDFFAVPSSTVRSRDQEHDDDNDDGPQSPSRQAASHRTQHAEDEDGVDPLLAALATPPEIRRGIQEYKARASLLPQRPAPPAWTAPTTTSSVSSAPVTTSASTTLAPVSLASTITFASIPPPSSSNAVPMSKATVTASMTVSGTIVTPAPTSTTGAMNPPARVNSDSSIDSLFRQSISSGFEATSNRRQTMATPTDLSRGPYGHPGAFGSRGGGGRSSIGGTSFRAALTSAPFATPKPAGSINGRLSMLGSALRKSLYPTSPSPASRAAASAIAAAAAASNTSKATSSEQQRSPLPPSPRRTNGLARPSMPAGMAVYSTGESTRMASTPANLLSQKQGQATGTTPSFTPGQSNIQLGNTEDYSGAFSTPFSRNPPPAPRLGYHSDTLMTQSSLGLNHDGFGGYESEDRTRLTMASASSSGLEGRGAGGGRIGDGMSSTGGHTSATSDSGPFTEEEEDETGDGDDDDISGIRSPCPPGRTLYGSTTDLKSVAQATASNPSLASKAAYSSTSQPHRRF</sequence>
<evidence type="ECO:0000256" key="11">
    <source>
        <dbReference type="ARBA" id="ARBA00022838"/>
    </source>
</evidence>
<evidence type="ECO:0000256" key="7">
    <source>
        <dbReference type="ARBA" id="ARBA00022490"/>
    </source>
</evidence>
<dbReference type="Pfam" id="PF08655">
    <property type="entry name" value="DASH_Ask1"/>
    <property type="match status" value="1"/>
</dbReference>
<evidence type="ECO:0000256" key="4">
    <source>
        <dbReference type="ARBA" id="ARBA00010731"/>
    </source>
</evidence>
<gene>
    <name evidence="17" type="primary">ASK1</name>
    <name evidence="17" type="ORF">BG015_001667</name>
</gene>
<dbReference type="GO" id="GO:0042729">
    <property type="term" value="C:DASH complex"/>
    <property type="evidence" value="ECO:0007669"/>
    <property type="project" value="InterPro"/>
</dbReference>
<keyword evidence="8" id="KW-0132">Cell division</keyword>
<evidence type="ECO:0000256" key="2">
    <source>
        <dbReference type="ARBA" id="ARBA00004186"/>
    </source>
</evidence>
<evidence type="ECO:0000256" key="8">
    <source>
        <dbReference type="ARBA" id="ARBA00022618"/>
    </source>
</evidence>
<evidence type="ECO:0000256" key="5">
    <source>
        <dbReference type="ARBA" id="ARBA00014520"/>
    </source>
</evidence>
<evidence type="ECO:0000256" key="16">
    <source>
        <dbReference type="SAM" id="MobiDB-lite"/>
    </source>
</evidence>
<dbReference type="GO" id="GO:0051301">
    <property type="term" value="P:cell division"/>
    <property type="evidence" value="ECO:0007669"/>
    <property type="project" value="UniProtKB-KW"/>
</dbReference>
<evidence type="ECO:0000256" key="6">
    <source>
        <dbReference type="ARBA" id="ARBA00022454"/>
    </source>
</evidence>
<feature type="compositionally biased region" description="Polar residues" evidence="16">
    <location>
        <begin position="880"/>
        <end position="915"/>
    </location>
</feature>
<feature type="region of interest" description="Disordered" evidence="16">
    <location>
        <begin position="95"/>
        <end position="153"/>
    </location>
</feature>
<evidence type="ECO:0000313" key="17">
    <source>
        <dbReference type="EMBL" id="KAF9140437.1"/>
    </source>
</evidence>
<comment type="caution">
    <text evidence="17">The sequence shown here is derived from an EMBL/GenBank/DDBJ whole genome shotgun (WGS) entry which is preliminary data.</text>
</comment>
<evidence type="ECO:0000313" key="18">
    <source>
        <dbReference type="Proteomes" id="UP000748756"/>
    </source>
</evidence>
<feature type="region of interest" description="Disordered" evidence="16">
    <location>
        <begin position="165"/>
        <end position="238"/>
    </location>
</feature>
<comment type="subcellular location">
    <subcellularLocation>
        <location evidence="3">Chromosome</location>
        <location evidence="3">Centromere</location>
        <location evidence="3">Kinetochore</location>
    </subcellularLocation>
    <subcellularLocation>
        <location evidence="2">Cytoplasm</location>
        <location evidence="2">Cytoskeleton</location>
        <location evidence="2">Spindle</location>
    </subcellularLocation>
    <subcellularLocation>
        <location evidence="1">Nucleus</location>
    </subcellularLocation>
</comment>
<evidence type="ECO:0000256" key="15">
    <source>
        <dbReference type="ARBA" id="ARBA00023328"/>
    </source>
</evidence>
<feature type="compositionally biased region" description="Low complexity" evidence="16">
    <location>
        <begin position="680"/>
        <end position="692"/>
    </location>
</feature>
<accession>A0A9P5V6N6</accession>
<keyword evidence="7" id="KW-0963">Cytoplasm</keyword>
<dbReference type="EMBL" id="JAAAUQ010001305">
    <property type="protein sequence ID" value="KAF9140437.1"/>
    <property type="molecule type" value="Genomic_DNA"/>
</dbReference>
<feature type="compositionally biased region" description="Polar residues" evidence="16">
    <location>
        <begin position="731"/>
        <end position="770"/>
    </location>
</feature>
<keyword evidence="18" id="KW-1185">Reference proteome</keyword>
<feature type="region of interest" description="Disordered" evidence="16">
    <location>
        <begin position="339"/>
        <end position="447"/>
    </location>
</feature>
<keyword evidence="9" id="KW-0493">Microtubule</keyword>
<evidence type="ECO:0000256" key="1">
    <source>
        <dbReference type="ARBA" id="ARBA00004123"/>
    </source>
</evidence>
<dbReference type="Proteomes" id="UP000748756">
    <property type="component" value="Unassembled WGS sequence"/>
</dbReference>
<keyword evidence="14" id="KW-0131">Cell cycle</keyword>
<evidence type="ECO:0000256" key="9">
    <source>
        <dbReference type="ARBA" id="ARBA00022701"/>
    </source>
</evidence>